<protein>
    <submittedName>
        <fullName evidence="1">Uncharacterized protein</fullName>
    </submittedName>
</protein>
<gene>
    <name evidence="1" type="ORF">GSPATT00006332001</name>
</gene>
<reference evidence="1 2" key="1">
    <citation type="journal article" date="2006" name="Nature">
        <title>Global trends of whole-genome duplications revealed by the ciliate Paramecium tetraurelia.</title>
        <authorList>
            <consortium name="Genoscope"/>
            <person name="Aury J.-M."/>
            <person name="Jaillon O."/>
            <person name="Duret L."/>
            <person name="Noel B."/>
            <person name="Jubin C."/>
            <person name="Porcel B.M."/>
            <person name="Segurens B."/>
            <person name="Daubin V."/>
            <person name="Anthouard V."/>
            <person name="Aiach N."/>
            <person name="Arnaiz O."/>
            <person name="Billaut A."/>
            <person name="Beisson J."/>
            <person name="Blanc I."/>
            <person name="Bouhouche K."/>
            <person name="Camara F."/>
            <person name="Duharcourt S."/>
            <person name="Guigo R."/>
            <person name="Gogendeau D."/>
            <person name="Katinka M."/>
            <person name="Keller A.-M."/>
            <person name="Kissmehl R."/>
            <person name="Klotz C."/>
            <person name="Koll F."/>
            <person name="Le Moue A."/>
            <person name="Lepere C."/>
            <person name="Malinsky S."/>
            <person name="Nowacki M."/>
            <person name="Nowak J.K."/>
            <person name="Plattner H."/>
            <person name="Poulain J."/>
            <person name="Ruiz F."/>
            <person name="Serrano V."/>
            <person name="Zagulski M."/>
            <person name="Dessen P."/>
            <person name="Betermier M."/>
            <person name="Weissenbach J."/>
            <person name="Scarpelli C."/>
            <person name="Schachter V."/>
            <person name="Sperling L."/>
            <person name="Meyer E."/>
            <person name="Cohen J."/>
            <person name="Wincker P."/>
        </authorList>
    </citation>
    <scope>NUCLEOTIDE SEQUENCE [LARGE SCALE GENOMIC DNA]</scope>
    <source>
        <strain evidence="1 2">Stock d4-2</strain>
    </source>
</reference>
<proteinExistence type="predicted"/>
<dbReference type="RefSeq" id="XP_001433230.1">
    <property type="nucleotide sequence ID" value="XM_001433193.1"/>
</dbReference>
<sequence>MMSLKVGVLQMLNQSLTFKEEFHNVQKTIIIFLVNFKLKCVQPIYNQGNILANLQDVTVVSATIDRLCKERNGKFQVYISPQSQSHLIN</sequence>
<evidence type="ECO:0000313" key="1">
    <source>
        <dbReference type="EMBL" id="CAK65833.1"/>
    </source>
</evidence>
<accession>A0C4W6</accession>
<dbReference type="GeneID" id="5019015"/>
<dbReference type="HOGENOM" id="CLU_2459547_0_0_1"/>
<dbReference type="AlphaFoldDB" id="A0C4W6"/>
<organism evidence="1 2">
    <name type="scientific">Paramecium tetraurelia</name>
    <dbReference type="NCBI Taxonomy" id="5888"/>
    <lineage>
        <taxon>Eukaryota</taxon>
        <taxon>Sar</taxon>
        <taxon>Alveolata</taxon>
        <taxon>Ciliophora</taxon>
        <taxon>Intramacronucleata</taxon>
        <taxon>Oligohymenophorea</taxon>
        <taxon>Peniculida</taxon>
        <taxon>Parameciidae</taxon>
        <taxon>Paramecium</taxon>
    </lineage>
</organism>
<dbReference type="InParanoid" id="A0C4W6"/>
<keyword evidence="2" id="KW-1185">Reference proteome</keyword>
<name>A0C4W6_PARTE</name>
<dbReference type="KEGG" id="ptm:GSPATT00006332001"/>
<evidence type="ECO:0000313" key="2">
    <source>
        <dbReference type="Proteomes" id="UP000000600"/>
    </source>
</evidence>
<dbReference type="EMBL" id="CT868041">
    <property type="protein sequence ID" value="CAK65833.1"/>
    <property type="molecule type" value="Genomic_DNA"/>
</dbReference>
<dbReference type="Proteomes" id="UP000000600">
    <property type="component" value="Unassembled WGS sequence"/>
</dbReference>